<accession>A0AAN6RZD8</accession>
<comment type="caution">
    <text evidence="2">The sequence shown here is derived from an EMBL/GenBank/DDBJ whole genome shotgun (WGS) entry which is preliminary data.</text>
</comment>
<evidence type="ECO:0000313" key="3">
    <source>
        <dbReference type="Proteomes" id="UP001303473"/>
    </source>
</evidence>
<dbReference type="InterPro" id="IPR000073">
    <property type="entry name" value="AB_hydrolase_1"/>
</dbReference>
<protein>
    <submittedName>
        <fullName evidence="2">Alpha/beta-hydrolase</fullName>
    </submittedName>
</protein>
<dbReference type="EMBL" id="MU853921">
    <property type="protein sequence ID" value="KAK3935507.1"/>
    <property type="molecule type" value="Genomic_DNA"/>
</dbReference>
<organism evidence="2 3">
    <name type="scientific">Diplogelasinospora grovesii</name>
    <dbReference type="NCBI Taxonomy" id="303347"/>
    <lineage>
        <taxon>Eukaryota</taxon>
        <taxon>Fungi</taxon>
        <taxon>Dikarya</taxon>
        <taxon>Ascomycota</taxon>
        <taxon>Pezizomycotina</taxon>
        <taxon>Sordariomycetes</taxon>
        <taxon>Sordariomycetidae</taxon>
        <taxon>Sordariales</taxon>
        <taxon>Diplogelasinosporaceae</taxon>
        <taxon>Diplogelasinospora</taxon>
    </lineage>
</organism>
<dbReference type="Gene3D" id="3.40.50.1820">
    <property type="entry name" value="alpha/beta hydrolase"/>
    <property type="match status" value="1"/>
</dbReference>
<dbReference type="Pfam" id="PF12697">
    <property type="entry name" value="Abhydrolase_6"/>
    <property type="match status" value="1"/>
</dbReference>
<dbReference type="InterPro" id="IPR029058">
    <property type="entry name" value="AB_hydrolase_fold"/>
</dbReference>
<dbReference type="PANTHER" id="PTHR43194:SF4">
    <property type="entry name" value="AB HYDROLASE-1 DOMAIN-CONTAINING PROTEIN"/>
    <property type="match status" value="1"/>
</dbReference>
<dbReference type="PANTHER" id="PTHR43194">
    <property type="entry name" value="HYDROLASE ALPHA/BETA FOLD FAMILY"/>
    <property type="match status" value="1"/>
</dbReference>
<reference evidence="3" key="1">
    <citation type="journal article" date="2023" name="Mol. Phylogenet. Evol.">
        <title>Genome-scale phylogeny and comparative genomics of the fungal order Sordariales.</title>
        <authorList>
            <person name="Hensen N."/>
            <person name="Bonometti L."/>
            <person name="Westerberg I."/>
            <person name="Brannstrom I.O."/>
            <person name="Guillou S."/>
            <person name="Cros-Aarteil S."/>
            <person name="Calhoun S."/>
            <person name="Haridas S."/>
            <person name="Kuo A."/>
            <person name="Mondo S."/>
            <person name="Pangilinan J."/>
            <person name="Riley R."/>
            <person name="LaButti K."/>
            <person name="Andreopoulos B."/>
            <person name="Lipzen A."/>
            <person name="Chen C."/>
            <person name="Yan M."/>
            <person name="Daum C."/>
            <person name="Ng V."/>
            <person name="Clum A."/>
            <person name="Steindorff A."/>
            <person name="Ohm R.A."/>
            <person name="Martin F."/>
            <person name="Silar P."/>
            <person name="Natvig D.O."/>
            <person name="Lalanne C."/>
            <person name="Gautier V."/>
            <person name="Ament-Velasquez S.L."/>
            <person name="Kruys A."/>
            <person name="Hutchinson M.I."/>
            <person name="Powell A.J."/>
            <person name="Barry K."/>
            <person name="Miller A.N."/>
            <person name="Grigoriev I.V."/>
            <person name="Debuchy R."/>
            <person name="Gladieux P."/>
            <person name="Hiltunen Thoren M."/>
            <person name="Johannesson H."/>
        </authorList>
    </citation>
    <scope>NUCLEOTIDE SEQUENCE [LARGE SCALE GENOMIC DNA]</scope>
    <source>
        <strain evidence="3">CBS 340.73</strain>
    </source>
</reference>
<dbReference type="SUPFAM" id="SSF53474">
    <property type="entry name" value="alpha/beta-Hydrolases"/>
    <property type="match status" value="1"/>
</dbReference>
<name>A0AAN6RZD8_9PEZI</name>
<evidence type="ECO:0000313" key="2">
    <source>
        <dbReference type="EMBL" id="KAK3935507.1"/>
    </source>
</evidence>
<proteinExistence type="predicted"/>
<keyword evidence="3" id="KW-1185">Reference proteome</keyword>
<feature type="domain" description="AB hydrolase-1" evidence="1">
    <location>
        <begin position="38"/>
        <end position="308"/>
    </location>
</feature>
<gene>
    <name evidence="2" type="ORF">QBC46DRAFT_397430</name>
</gene>
<evidence type="ECO:0000259" key="1">
    <source>
        <dbReference type="Pfam" id="PF12697"/>
    </source>
</evidence>
<dbReference type="AlphaFoldDB" id="A0AAN6RZD8"/>
<dbReference type="InterPro" id="IPR050228">
    <property type="entry name" value="Carboxylesterase_BioH"/>
</dbReference>
<sequence>MNARLSSSPGAGVRERFVFQDWLTKPDGEAGWASFFLARGYECYLIDQAFRGRSPWHPATGNYRVFSAETVQHVWTRPEDNLSSSSSWPGAKLHTQWTGSGTMGDAVFDGMYASMAPTLEDAVLQQTATQVSCAKLLDRIGKPAILVGHSQGALIEWLVADVRSHLVRAIVAIEPSGPPFAGMGAAGPRHNATAYGLTNAPLTYHPPIVDPMRDLVPKKVKANSGNLADVLLQADDNPPPRRLVNLTDIPMVVITGEASKHAMYDWGTVAFLKQAGVSRVEHVLLGERGVRGNGHMMMMEKNSDQIAEVVHGWIKQFGGTS</sequence>
<dbReference type="Proteomes" id="UP001303473">
    <property type="component" value="Unassembled WGS sequence"/>
</dbReference>